<dbReference type="GO" id="GO:0016791">
    <property type="term" value="F:phosphatase activity"/>
    <property type="evidence" value="ECO:0007669"/>
    <property type="project" value="UniProtKB-ARBA"/>
</dbReference>
<dbReference type="GO" id="GO:0005829">
    <property type="term" value="C:cytosol"/>
    <property type="evidence" value="ECO:0007669"/>
    <property type="project" value="TreeGrafter"/>
</dbReference>
<dbReference type="AlphaFoldDB" id="A0A937FCI6"/>
<name>A0A937FCI6_9CLOT</name>
<comment type="caution">
    <text evidence="1">The sequence shown here is derived from an EMBL/GenBank/DDBJ whole genome shotgun (WGS) entry which is preliminary data.</text>
</comment>
<dbReference type="InterPro" id="IPR023214">
    <property type="entry name" value="HAD_sf"/>
</dbReference>
<keyword evidence="2" id="KW-1185">Reference proteome</keyword>
<gene>
    <name evidence="1" type="ORF">JK634_02990</name>
</gene>
<dbReference type="Pfam" id="PF08282">
    <property type="entry name" value="Hydrolase_3"/>
    <property type="match status" value="1"/>
</dbReference>
<dbReference type="NCBIfam" id="TIGR00099">
    <property type="entry name" value="Cof-subfamily"/>
    <property type="match status" value="1"/>
</dbReference>
<dbReference type="InterPro" id="IPR036412">
    <property type="entry name" value="HAD-like_sf"/>
</dbReference>
<dbReference type="Proteomes" id="UP000623681">
    <property type="component" value="Unassembled WGS sequence"/>
</dbReference>
<dbReference type="PROSITE" id="PS01228">
    <property type="entry name" value="COF_1"/>
    <property type="match status" value="1"/>
</dbReference>
<sequence length="263" mass="30475">MKILASDLDGTLVNNQLISDEDIIAIKRLKEKGHKFVVSTGRTYHGFRLIFDKYDVECDYLVLCNGSIVMDGDHNILYRNFIKSEVALEMITEFLDNDDLCLYFDDGQDTYLVEGHYIEEKEFNIGEYASKIITREEVDDTDRKYQIISVFPKNKSAEDAERIREKLQKKYGEHLEVFRNQFFLDIAPKGCSKGMGLRQIIDNVDEDFGDLYAIGDSLNDLSMFEITDNSYTFHHAEEIVRGRANNHVNHVHECISDILNINY</sequence>
<evidence type="ECO:0000313" key="1">
    <source>
        <dbReference type="EMBL" id="MBL4930758.1"/>
    </source>
</evidence>
<protein>
    <submittedName>
        <fullName evidence="1">Cof-type HAD-IIB family hydrolase</fullName>
    </submittedName>
</protein>
<dbReference type="Gene3D" id="3.30.1240.10">
    <property type="match status" value="1"/>
</dbReference>
<dbReference type="PANTHER" id="PTHR10000">
    <property type="entry name" value="PHOSPHOSERINE PHOSPHATASE"/>
    <property type="match status" value="1"/>
</dbReference>
<reference evidence="1" key="1">
    <citation type="submission" date="2021-01" db="EMBL/GenBank/DDBJ databases">
        <title>Genome public.</title>
        <authorList>
            <person name="Liu C."/>
            <person name="Sun Q."/>
        </authorList>
    </citation>
    <scope>NUCLEOTIDE SEQUENCE</scope>
    <source>
        <strain evidence="1">YIM B02565</strain>
    </source>
</reference>
<keyword evidence="1" id="KW-0378">Hydrolase</keyword>
<dbReference type="GO" id="GO:0000287">
    <property type="term" value="F:magnesium ion binding"/>
    <property type="evidence" value="ECO:0007669"/>
    <property type="project" value="TreeGrafter"/>
</dbReference>
<dbReference type="InterPro" id="IPR000150">
    <property type="entry name" value="Cof"/>
</dbReference>
<organism evidence="1 2">
    <name type="scientific">Clostridium paridis</name>
    <dbReference type="NCBI Taxonomy" id="2803863"/>
    <lineage>
        <taxon>Bacteria</taxon>
        <taxon>Bacillati</taxon>
        <taxon>Bacillota</taxon>
        <taxon>Clostridia</taxon>
        <taxon>Eubacteriales</taxon>
        <taxon>Clostridiaceae</taxon>
        <taxon>Clostridium</taxon>
    </lineage>
</organism>
<evidence type="ECO:0000313" key="2">
    <source>
        <dbReference type="Proteomes" id="UP000623681"/>
    </source>
</evidence>
<dbReference type="Gene3D" id="3.40.50.1000">
    <property type="entry name" value="HAD superfamily/HAD-like"/>
    <property type="match status" value="1"/>
</dbReference>
<dbReference type="EMBL" id="JAESWA010000015">
    <property type="protein sequence ID" value="MBL4930758.1"/>
    <property type="molecule type" value="Genomic_DNA"/>
</dbReference>
<proteinExistence type="predicted"/>
<dbReference type="InterPro" id="IPR006379">
    <property type="entry name" value="HAD-SF_hydro_IIB"/>
</dbReference>
<dbReference type="PANTHER" id="PTHR10000:SF8">
    <property type="entry name" value="HAD SUPERFAMILY HYDROLASE-LIKE, TYPE 3"/>
    <property type="match status" value="1"/>
</dbReference>
<accession>A0A937FCI6</accession>
<dbReference type="NCBIfam" id="TIGR01484">
    <property type="entry name" value="HAD-SF-IIB"/>
    <property type="match status" value="1"/>
</dbReference>
<dbReference type="RefSeq" id="WP_202766139.1">
    <property type="nucleotide sequence ID" value="NZ_JAESWA010000015.1"/>
</dbReference>
<dbReference type="SUPFAM" id="SSF56784">
    <property type="entry name" value="HAD-like"/>
    <property type="match status" value="1"/>
</dbReference>